<feature type="short sequence motif" description="DGA/G" evidence="2">
    <location>
        <begin position="364"/>
        <end position="366"/>
    </location>
</feature>
<evidence type="ECO:0000259" key="5">
    <source>
        <dbReference type="PROSITE" id="PS51635"/>
    </source>
</evidence>
<feature type="region of interest" description="Disordered" evidence="3">
    <location>
        <begin position="543"/>
        <end position="563"/>
    </location>
</feature>
<protein>
    <submittedName>
        <fullName evidence="6">Patatin-like phospholipase</fullName>
    </submittedName>
</protein>
<feature type="compositionally biased region" description="Basic and acidic residues" evidence="3">
    <location>
        <begin position="543"/>
        <end position="555"/>
    </location>
</feature>
<comment type="caution">
    <text evidence="2">Lacks conserved residue(s) required for the propagation of feature annotation.</text>
</comment>
<keyword evidence="7" id="KW-1185">Reference proteome</keyword>
<dbReference type="PROSITE" id="PS51635">
    <property type="entry name" value="PNPLA"/>
    <property type="match status" value="1"/>
</dbReference>
<dbReference type="GO" id="GO:0016787">
    <property type="term" value="F:hydrolase activity"/>
    <property type="evidence" value="ECO:0007669"/>
    <property type="project" value="UniProtKB-UniRule"/>
</dbReference>
<organism evidence="6 7">
    <name type="scientific">Paracoccus solventivorans</name>
    <dbReference type="NCBI Taxonomy" id="53463"/>
    <lineage>
        <taxon>Bacteria</taxon>
        <taxon>Pseudomonadati</taxon>
        <taxon>Pseudomonadota</taxon>
        <taxon>Alphaproteobacteria</taxon>
        <taxon>Rhodobacterales</taxon>
        <taxon>Paracoccaceae</taxon>
        <taxon>Paracoccus</taxon>
    </lineage>
</organism>
<reference evidence="7" key="1">
    <citation type="submission" date="2016-11" db="EMBL/GenBank/DDBJ databases">
        <authorList>
            <person name="Varghese N."/>
            <person name="Submissions S."/>
        </authorList>
    </citation>
    <scope>NUCLEOTIDE SEQUENCE [LARGE SCALE GENOMIC DNA]</scope>
    <source>
        <strain evidence="7">DSM 6637</strain>
    </source>
</reference>
<dbReference type="Gene3D" id="3.40.1090.10">
    <property type="entry name" value="Cytosolic phospholipase A2 catalytic domain"/>
    <property type="match status" value="1"/>
</dbReference>
<dbReference type="SUPFAM" id="SSF52151">
    <property type="entry name" value="FabD/lysophospholipase-like"/>
    <property type="match status" value="1"/>
</dbReference>
<dbReference type="GO" id="GO:0016042">
    <property type="term" value="P:lipid catabolic process"/>
    <property type="evidence" value="ECO:0007669"/>
    <property type="project" value="UniProtKB-UniRule"/>
</dbReference>
<keyword evidence="4" id="KW-0472">Membrane</keyword>
<evidence type="ECO:0000256" key="3">
    <source>
        <dbReference type="SAM" id="MobiDB-lite"/>
    </source>
</evidence>
<dbReference type="InterPro" id="IPR016035">
    <property type="entry name" value="Acyl_Trfase/lysoPLipase"/>
</dbReference>
<dbReference type="OrthoDB" id="9770965at2"/>
<feature type="transmembrane region" description="Helical" evidence="4">
    <location>
        <begin position="118"/>
        <end position="136"/>
    </location>
</feature>
<proteinExistence type="predicted"/>
<dbReference type="RefSeq" id="WP_073061575.1">
    <property type="nucleotide sequence ID" value="NZ_FRCK01000001.1"/>
</dbReference>
<evidence type="ECO:0000313" key="6">
    <source>
        <dbReference type="EMBL" id="SHL82551.1"/>
    </source>
</evidence>
<feature type="short sequence motif" description="GXSXG" evidence="2">
    <location>
        <begin position="65"/>
        <end position="69"/>
    </location>
</feature>
<evidence type="ECO:0000256" key="2">
    <source>
        <dbReference type="PROSITE-ProRule" id="PRU01161"/>
    </source>
</evidence>
<sequence length="608" mass="65183">MPDPAPPTATAPTAAPSDTVPLETPPRVPLEECDLIMKGGITSGVVYPQAVVRIAHDYRLRSIGGSSAGAIAACFAAAAEYRRQSGGGDDMAGFHEVSALSADLAENLRSLFQPRPRLAPLFALLMGAVSGNAWGAVRRIWRVPMVVAAALLVLLLEWAWLAGNFWAGVTALLAVPLGLVLWITLPLLRLVTRDLPAANFGLCPGLTQPGHDGPGLTDWMHAHLQRISGKPPEAPLLAGDLAHHGIQIAAMTTDLSTQRPYQLPLSTRIHYFSLAEWRHLFPAPFLDALIAGRTPLAHGQDHAPADLYQLPVADDFPVLLVARMSLSFPGLIEAIPLWRHDEQIRLPGPEGRTVGRLARCLFSDGGISSNFPIHFFDSLLPSRPTFGIALASWDPARHREDRVHLPRRNPVSSNLPVQPITRLSGFLMAILNTAKDWQDTLQGMLPGYAERVVTVRLDDATEGGMNLDMPPEVIGQLSDYGAEAGEALVTRYSYAAGARGFDAHRQLRGRITIPKLAEALGGFGTAMGLRPVGAPGALTGREALERGEGRSERPEGGAPRPALSARCLSLADDLAELETQGCDSDRVSDATIRLVAVADRVPRRSGSA</sequence>
<dbReference type="InterPro" id="IPR002641">
    <property type="entry name" value="PNPLA_dom"/>
</dbReference>
<keyword evidence="2" id="KW-0442">Lipid degradation</keyword>
<evidence type="ECO:0000313" key="7">
    <source>
        <dbReference type="Proteomes" id="UP000184444"/>
    </source>
</evidence>
<dbReference type="STRING" id="53463.SAMN05444389_101544"/>
<keyword evidence="1 2" id="KW-0443">Lipid metabolism</keyword>
<gene>
    <name evidence="6" type="ORF">SAMN05444389_101544</name>
</gene>
<evidence type="ECO:0000256" key="1">
    <source>
        <dbReference type="ARBA" id="ARBA00023098"/>
    </source>
</evidence>
<dbReference type="EMBL" id="FRCK01000001">
    <property type="protein sequence ID" value="SHL82551.1"/>
    <property type="molecule type" value="Genomic_DNA"/>
</dbReference>
<evidence type="ECO:0000256" key="4">
    <source>
        <dbReference type="SAM" id="Phobius"/>
    </source>
</evidence>
<feature type="region of interest" description="Disordered" evidence="3">
    <location>
        <begin position="1"/>
        <end position="26"/>
    </location>
</feature>
<dbReference type="AlphaFoldDB" id="A0A1M7DSR7"/>
<feature type="domain" description="PNPLA" evidence="5">
    <location>
        <begin position="35"/>
        <end position="377"/>
    </location>
</feature>
<keyword evidence="4" id="KW-0812">Transmembrane</keyword>
<dbReference type="Proteomes" id="UP000184444">
    <property type="component" value="Unassembled WGS sequence"/>
</dbReference>
<feature type="transmembrane region" description="Helical" evidence="4">
    <location>
        <begin position="166"/>
        <end position="188"/>
    </location>
</feature>
<name>A0A1M7DSR7_9RHOB</name>
<keyword evidence="4" id="KW-1133">Transmembrane helix</keyword>
<feature type="transmembrane region" description="Helical" evidence="4">
    <location>
        <begin position="143"/>
        <end position="160"/>
    </location>
</feature>
<accession>A0A1M7DSR7</accession>
<keyword evidence="2" id="KW-0378">Hydrolase</keyword>
<feature type="active site" description="Proton acceptor" evidence="2">
    <location>
        <position position="364"/>
    </location>
</feature>
<feature type="active site" description="Nucleophile" evidence="2">
    <location>
        <position position="67"/>
    </location>
</feature>